<evidence type="ECO:0000256" key="7">
    <source>
        <dbReference type="ARBA" id="ARBA00066743"/>
    </source>
</evidence>
<dbReference type="GO" id="GO:0005524">
    <property type="term" value="F:ATP binding"/>
    <property type="evidence" value="ECO:0007669"/>
    <property type="project" value="UniProtKB-KW"/>
</dbReference>
<dbReference type="FunFam" id="3.40.50.300:FF:000021">
    <property type="entry name" value="Lon protease homolog"/>
    <property type="match status" value="1"/>
</dbReference>
<evidence type="ECO:0000313" key="11">
    <source>
        <dbReference type="EMBL" id="KAG0688839.1"/>
    </source>
</evidence>
<organism evidence="11 12">
    <name type="scientific">Pichia californica</name>
    <dbReference type="NCBI Taxonomy" id="460514"/>
    <lineage>
        <taxon>Eukaryota</taxon>
        <taxon>Fungi</taxon>
        <taxon>Dikarya</taxon>
        <taxon>Ascomycota</taxon>
        <taxon>Saccharomycotina</taxon>
        <taxon>Pichiomycetes</taxon>
        <taxon>Pichiales</taxon>
        <taxon>Pichiaceae</taxon>
        <taxon>Pichia</taxon>
    </lineage>
</organism>
<dbReference type="InterPro" id="IPR027065">
    <property type="entry name" value="Lon_Prtase"/>
</dbReference>
<dbReference type="InterPro" id="IPR020568">
    <property type="entry name" value="Ribosomal_Su5_D2-typ_SF"/>
</dbReference>
<evidence type="ECO:0000256" key="2">
    <source>
        <dbReference type="ARBA" id="ARBA00022741"/>
    </source>
</evidence>
<evidence type="ECO:0000259" key="10">
    <source>
        <dbReference type="PROSITE" id="PS51786"/>
    </source>
</evidence>
<keyword evidence="4 8" id="KW-0720">Serine protease</keyword>
<dbReference type="GO" id="GO:0004176">
    <property type="term" value="F:ATP-dependent peptidase activity"/>
    <property type="evidence" value="ECO:0007669"/>
    <property type="project" value="UniProtKB-UniRule"/>
</dbReference>
<keyword evidence="5" id="KW-0067">ATP-binding</keyword>
<dbReference type="InterPro" id="IPR003959">
    <property type="entry name" value="ATPase_AAA_core"/>
</dbReference>
<dbReference type="Proteomes" id="UP000697127">
    <property type="component" value="Unassembled WGS sequence"/>
</dbReference>
<dbReference type="PROSITE" id="PS01046">
    <property type="entry name" value="LON_SER"/>
    <property type="match status" value="1"/>
</dbReference>
<feature type="active site" evidence="8">
    <location>
        <position position="842"/>
    </location>
</feature>
<feature type="active site" evidence="8">
    <location>
        <position position="885"/>
    </location>
</feature>
<evidence type="ECO:0000256" key="5">
    <source>
        <dbReference type="ARBA" id="ARBA00022840"/>
    </source>
</evidence>
<dbReference type="EC" id="3.4.21.53" evidence="7"/>
<comment type="catalytic activity">
    <reaction evidence="6">
        <text>Hydrolysis of proteins in presence of ATP.</text>
        <dbReference type="EC" id="3.4.21.53"/>
    </reaction>
</comment>
<dbReference type="InterPro" id="IPR008268">
    <property type="entry name" value="Peptidase_S16_AS"/>
</dbReference>
<dbReference type="InterPro" id="IPR008269">
    <property type="entry name" value="Lon_proteolytic"/>
</dbReference>
<protein>
    <recommendedName>
        <fullName evidence="7">endopeptidase La</fullName>
        <ecNumber evidence="7">3.4.21.53</ecNumber>
    </recommendedName>
</protein>
<dbReference type="SUPFAM" id="SSF54211">
    <property type="entry name" value="Ribosomal protein S5 domain 2-like"/>
    <property type="match status" value="1"/>
</dbReference>
<keyword evidence="12" id="KW-1185">Reference proteome</keyword>
<feature type="region of interest" description="Disordered" evidence="9">
    <location>
        <begin position="362"/>
        <end position="397"/>
    </location>
</feature>
<dbReference type="Pfam" id="PF05362">
    <property type="entry name" value="Lon_C"/>
    <property type="match status" value="1"/>
</dbReference>
<evidence type="ECO:0000256" key="9">
    <source>
        <dbReference type="SAM" id="MobiDB-lite"/>
    </source>
</evidence>
<dbReference type="Gene3D" id="1.10.8.60">
    <property type="match status" value="1"/>
</dbReference>
<proteinExistence type="inferred from homology"/>
<dbReference type="SMART" id="SM00382">
    <property type="entry name" value="AAA"/>
    <property type="match status" value="1"/>
</dbReference>
<accession>A0A9P6WKH8</accession>
<dbReference type="EMBL" id="PUHW01000119">
    <property type="protein sequence ID" value="KAG0688839.1"/>
    <property type="molecule type" value="Genomic_DNA"/>
</dbReference>
<evidence type="ECO:0000256" key="3">
    <source>
        <dbReference type="ARBA" id="ARBA00022801"/>
    </source>
</evidence>
<dbReference type="SUPFAM" id="SSF52540">
    <property type="entry name" value="P-loop containing nucleoside triphosphate hydrolases"/>
    <property type="match status" value="1"/>
</dbReference>
<evidence type="ECO:0000256" key="8">
    <source>
        <dbReference type="PROSITE-ProRule" id="PRU01122"/>
    </source>
</evidence>
<name>A0A9P6WKH8_9ASCO</name>
<dbReference type="PANTHER" id="PTHR10046">
    <property type="entry name" value="ATP DEPENDENT LON PROTEASE FAMILY MEMBER"/>
    <property type="match status" value="1"/>
</dbReference>
<dbReference type="AlphaFoldDB" id="A0A9P6WKH8"/>
<dbReference type="Pfam" id="PF00004">
    <property type="entry name" value="AAA"/>
    <property type="match status" value="1"/>
</dbReference>
<keyword evidence="3 8" id="KW-0378">Hydrolase</keyword>
<keyword evidence="2" id="KW-0547">Nucleotide-binding</keyword>
<dbReference type="PROSITE" id="PS51786">
    <property type="entry name" value="LON_PROTEOLYTIC"/>
    <property type="match status" value="1"/>
</dbReference>
<comment type="caution">
    <text evidence="11">The sequence shown here is derived from an EMBL/GenBank/DDBJ whole genome shotgun (WGS) entry which is preliminary data.</text>
</comment>
<dbReference type="GO" id="GO:0030163">
    <property type="term" value="P:protein catabolic process"/>
    <property type="evidence" value="ECO:0007669"/>
    <property type="project" value="InterPro"/>
</dbReference>
<dbReference type="InterPro" id="IPR014721">
    <property type="entry name" value="Ribsml_uS5_D2-typ_fold_subgr"/>
</dbReference>
<dbReference type="PRINTS" id="PR00830">
    <property type="entry name" value="ENDOLAPTASE"/>
</dbReference>
<dbReference type="InterPro" id="IPR027417">
    <property type="entry name" value="P-loop_NTPase"/>
</dbReference>
<dbReference type="GO" id="GO:0016887">
    <property type="term" value="F:ATP hydrolysis activity"/>
    <property type="evidence" value="ECO:0007669"/>
    <property type="project" value="InterPro"/>
</dbReference>
<gene>
    <name evidence="11" type="ORF">C6P40_000444</name>
</gene>
<dbReference type="Gene3D" id="1.20.5.5270">
    <property type="match status" value="1"/>
</dbReference>
<dbReference type="GO" id="GO:0006508">
    <property type="term" value="P:proteolysis"/>
    <property type="evidence" value="ECO:0007669"/>
    <property type="project" value="UniProtKB-KW"/>
</dbReference>
<dbReference type="GO" id="GO:0004252">
    <property type="term" value="F:serine-type endopeptidase activity"/>
    <property type="evidence" value="ECO:0007669"/>
    <property type="project" value="UniProtKB-UniRule"/>
</dbReference>
<dbReference type="CDD" id="cd19500">
    <property type="entry name" value="RecA-like_Lon"/>
    <property type="match status" value="1"/>
</dbReference>
<dbReference type="Gene3D" id="3.40.50.300">
    <property type="entry name" value="P-loop containing nucleotide triphosphate hydrolases"/>
    <property type="match status" value="1"/>
</dbReference>
<reference evidence="11" key="1">
    <citation type="submission" date="2020-11" db="EMBL/GenBank/DDBJ databases">
        <title>Kefir isolates.</title>
        <authorList>
            <person name="Marcisauskas S."/>
            <person name="Kim Y."/>
            <person name="Blasche S."/>
        </authorList>
    </citation>
    <scope>NUCLEOTIDE SEQUENCE</scope>
    <source>
        <strain evidence="11">Olga-1</strain>
    </source>
</reference>
<evidence type="ECO:0000256" key="6">
    <source>
        <dbReference type="ARBA" id="ARBA00050665"/>
    </source>
</evidence>
<evidence type="ECO:0000313" key="12">
    <source>
        <dbReference type="Proteomes" id="UP000697127"/>
    </source>
</evidence>
<evidence type="ECO:0000256" key="1">
    <source>
        <dbReference type="ARBA" id="ARBA00022670"/>
    </source>
</evidence>
<dbReference type="InterPro" id="IPR003593">
    <property type="entry name" value="AAA+_ATPase"/>
</dbReference>
<keyword evidence="1 8" id="KW-0645">Protease</keyword>
<comment type="similarity">
    <text evidence="8">Belongs to the peptidase S16 family.</text>
</comment>
<sequence length="991" mass="111284">MTKSSTHSVLIPTVVLKNTLIHLPGVTFNLSLSTEETFSLLDLFLTDSNVLSPKIKKSLEILRSKIKVSKTTSISSERPINQLSNEAKTGISLINSFSSISYPIIACLPVDNNNNLFSKVAVISKLVNVQVLPDYCVIGLEGEYKGYIFGDINLSDSNITDLTNSKYSYVGEILYDVNTEIVDVKLTKEVIELCNQILIGIKFNLTNVEKFLNQYSSIKNSGFKDVLYKLNPVVELLYIQFSDPTTNTNLFKLKSMLNKVNEKQIDQLLKVCDIYISIFPFSTKQQIDFLQLRDPIEELNDMLKLIQFVTTLFDKYLNVDYALGSWNRLGKLQNGKSLQSKFIINHFNGLKALLDLTSNRSGSKSSGFVSGGEKRLNNGIHKTGSHSGNGNGDNEDDDELANITEFISHIDEYDISEDGKNLLIKDYRRLKKMQSNSSEYQQLRNYIEIVLDLPWNKIPIETTAETKKELEIDILKAKEILNNDHYGMSAAKERILEHLAIVKLTQNGEVLGTTKSPILLLNGPPGVGKTSLAKSIARSLNCEFQRISLGGINDFADLKGHRRTYIGSIPGLIIQALRRAKTMNPVILLDEIDKIGMANNKGNPEAALLEILDPEQNINFTDHYIGFPVDLSKVIFIATSNDKWDISEPLRDRMETIDLDGYNCKEKVKIASQFILPRQLKRNGLKSNQIQMNDEVFNSIATSYTREAEGIIKYDEIVKKEDLIKYLGVPHSFGSEEKFSSGDSIIQENFGIANGLSYNSDGSGSLLRFEMVGNPGSKRISCTGRLGEVLLESCEIAETLIENFIHKYQFLDYDEKRLSDRLNGTSVHMHVPEGSVQKDGPSAGITMTLCYLSLILERHIPKNIAMTGEITLSAKILPIGGLKEKLLGASLSGKITKVIAPRLNRKDLITAYVESITDRDEANVILTKLVLEEESSLSIKQKRYDFSSDVENWIKEEYDIDIHYVDDFMDVIKVVWNDQVTVIRKELKAHL</sequence>
<feature type="domain" description="Lon proteolytic" evidence="10">
    <location>
        <begin position="747"/>
        <end position="978"/>
    </location>
</feature>
<evidence type="ECO:0000256" key="4">
    <source>
        <dbReference type="ARBA" id="ARBA00022825"/>
    </source>
</evidence>
<dbReference type="Gene3D" id="3.30.230.10">
    <property type="match status" value="1"/>
</dbReference>